<feature type="domain" description="Zinc beta-ribbon" evidence="2">
    <location>
        <begin position="23"/>
        <end position="56"/>
    </location>
</feature>
<sequence>MNLHNTCQQEQLSGSNSARLQTFWTICPACDTKYQYHHASAQKTVRCQNCSKAFIAHVLTDQHVPTGPEQSVWKNAGVFSEIRLLQKFKPGQIWALYSDIDKYPNCYAFIEKVELENNKVRARWLEVCPDGELEKISIGD</sequence>
<organism evidence="3 4">
    <name type="scientific">Triticum turgidum subsp. durum</name>
    <name type="common">Durum wheat</name>
    <name type="synonym">Triticum durum</name>
    <dbReference type="NCBI Taxonomy" id="4567"/>
    <lineage>
        <taxon>Eukaryota</taxon>
        <taxon>Viridiplantae</taxon>
        <taxon>Streptophyta</taxon>
        <taxon>Embryophyta</taxon>
        <taxon>Tracheophyta</taxon>
        <taxon>Spermatophyta</taxon>
        <taxon>Magnoliopsida</taxon>
        <taxon>Liliopsida</taxon>
        <taxon>Poales</taxon>
        <taxon>Poaceae</taxon>
        <taxon>BOP clade</taxon>
        <taxon>Pooideae</taxon>
        <taxon>Triticodae</taxon>
        <taxon>Triticeae</taxon>
        <taxon>Triticinae</taxon>
        <taxon>Triticum</taxon>
    </lineage>
</organism>
<evidence type="ECO:0000313" key="4">
    <source>
        <dbReference type="Proteomes" id="UP000324705"/>
    </source>
</evidence>
<keyword evidence="4" id="KW-1185">Reference proteome</keyword>
<dbReference type="InterPro" id="IPR056988">
    <property type="entry name" value="Zn_ribbon_pln"/>
</dbReference>
<dbReference type="Pfam" id="PF11926">
    <property type="entry name" value="DUF3444"/>
    <property type="match status" value="1"/>
</dbReference>
<dbReference type="InterPro" id="IPR024593">
    <property type="entry name" value="DUF3444"/>
</dbReference>
<protein>
    <recommendedName>
        <fullName evidence="5">DUF35 domain-containing protein</fullName>
    </recommendedName>
</protein>
<reference evidence="3 4" key="1">
    <citation type="submission" date="2017-09" db="EMBL/GenBank/DDBJ databases">
        <authorList>
            <consortium name="International Durum Wheat Genome Sequencing Consortium (IDWGSC)"/>
            <person name="Milanesi L."/>
        </authorList>
    </citation>
    <scope>NUCLEOTIDE SEQUENCE [LARGE SCALE GENOMIC DNA]</scope>
    <source>
        <strain evidence="4">cv. Svevo</strain>
    </source>
</reference>
<name>A0A9R1R2G8_TRITD</name>
<dbReference type="EMBL" id="LT934113">
    <property type="protein sequence ID" value="VAH25743.1"/>
    <property type="molecule type" value="Genomic_DNA"/>
</dbReference>
<dbReference type="AlphaFoldDB" id="A0A9R1R2G8"/>
<dbReference type="Pfam" id="PF23551">
    <property type="entry name" value="Zn_ribbon_20"/>
    <property type="match status" value="1"/>
</dbReference>
<feature type="domain" description="DUF3444" evidence="1">
    <location>
        <begin position="78"/>
        <end position="134"/>
    </location>
</feature>
<evidence type="ECO:0000259" key="1">
    <source>
        <dbReference type="Pfam" id="PF11926"/>
    </source>
</evidence>
<accession>A0A9R1R2G8</accession>
<proteinExistence type="predicted"/>
<dbReference type="Proteomes" id="UP000324705">
    <property type="component" value="Chromosome 2A"/>
</dbReference>
<evidence type="ECO:0008006" key="5">
    <source>
        <dbReference type="Google" id="ProtNLM"/>
    </source>
</evidence>
<dbReference type="PANTHER" id="PTHR47374:SF9">
    <property type="entry name" value="DUF3444 DOMAIN-CONTAINING PROTEIN"/>
    <property type="match status" value="1"/>
</dbReference>
<dbReference type="PANTHER" id="PTHR47374">
    <property type="entry name" value="ENDOSOME ANTIGEN-LIKE PROTEIN, PUTATIVE (DUF3444)-RELATED"/>
    <property type="match status" value="1"/>
</dbReference>
<evidence type="ECO:0000313" key="3">
    <source>
        <dbReference type="EMBL" id="VAH25743.1"/>
    </source>
</evidence>
<dbReference type="Gramene" id="TRITD2Av1G018940.1">
    <property type="protein sequence ID" value="TRITD2Av1G018940.1"/>
    <property type="gene ID" value="TRITD2Av1G018940"/>
</dbReference>
<gene>
    <name evidence="3" type="ORF">TRITD_2Av1G018940</name>
</gene>
<evidence type="ECO:0000259" key="2">
    <source>
        <dbReference type="Pfam" id="PF23551"/>
    </source>
</evidence>